<evidence type="ECO:0000256" key="2">
    <source>
        <dbReference type="ARBA" id="ARBA00022679"/>
    </source>
</evidence>
<reference evidence="7 8" key="1">
    <citation type="journal article" date="2014" name="Nat. Commun.">
        <title>Molecular traces of alternative social organization in a termite genome.</title>
        <authorList>
            <person name="Terrapon N."/>
            <person name="Li C."/>
            <person name="Robertson H.M."/>
            <person name="Ji L."/>
            <person name="Meng X."/>
            <person name="Booth W."/>
            <person name="Chen Z."/>
            <person name="Childers C.P."/>
            <person name="Glastad K.M."/>
            <person name="Gokhale K."/>
            <person name="Gowin J."/>
            <person name="Gronenberg W."/>
            <person name="Hermansen R.A."/>
            <person name="Hu H."/>
            <person name="Hunt B.G."/>
            <person name="Huylmans A.K."/>
            <person name="Khalil S.M."/>
            <person name="Mitchell R.D."/>
            <person name="Munoz-Torres M.C."/>
            <person name="Mustard J.A."/>
            <person name="Pan H."/>
            <person name="Reese J.T."/>
            <person name="Scharf M.E."/>
            <person name="Sun F."/>
            <person name="Vogel H."/>
            <person name="Xiao J."/>
            <person name="Yang W."/>
            <person name="Yang Z."/>
            <person name="Yang Z."/>
            <person name="Zhou J."/>
            <person name="Zhu J."/>
            <person name="Brent C.S."/>
            <person name="Elsik C.G."/>
            <person name="Goodisman M.A."/>
            <person name="Liberles D.A."/>
            <person name="Roe R.M."/>
            <person name="Vargo E.L."/>
            <person name="Vilcinskas A."/>
            <person name="Wang J."/>
            <person name="Bornberg-Bauer E."/>
            <person name="Korb J."/>
            <person name="Zhang G."/>
            <person name="Liebig J."/>
        </authorList>
    </citation>
    <scope>NUCLEOTIDE SEQUENCE [LARGE SCALE GENOMIC DNA]</scope>
    <source>
        <tissue evidence="7">Whole organism</tissue>
    </source>
</reference>
<name>A0A067REJ7_ZOONE</name>
<dbReference type="PROSITE" id="PS50011">
    <property type="entry name" value="PROTEIN_KINASE_DOM"/>
    <property type="match status" value="1"/>
</dbReference>
<dbReference type="InterPro" id="IPR000719">
    <property type="entry name" value="Prot_kinase_dom"/>
</dbReference>
<dbReference type="PANTHER" id="PTHR24351">
    <property type="entry name" value="RIBOSOMAL PROTEIN S6 KINASE"/>
    <property type="match status" value="1"/>
</dbReference>
<dbReference type="Gene3D" id="3.30.200.20">
    <property type="entry name" value="Phosphorylase Kinase, domain 1"/>
    <property type="match status" value="1"/>
</dbReference>
<dbReference type="GO" id="GO:0005524">
    <property type="term" value="F:ATP binding"/>
    <property type="evidence" value="ECO:0007669"/>
    <property type="project" value="UniProtKB-KW"/>
</dbReference>
<feature type="domain" description="Protein kinase" evidence="6">
    <location>
        <begin position="10"/>
        <end position="135"/>
    </location>
</feature>
<dbReference type="Proteomes" id="UP000027135">
    <property type="component" value="Unassembled WGS sequence"/>
</dbReference>
<dbReference type="STRING" id="136037.A0A067REJ7"/>
<dbReference type="InParanoid" id="A0A067REJ7"/>
<dbReference type="SUPFAM" id="SSF56112">
    <property type="entry name" value="Protein kinase-like (PK-like)"/>
    <property type="match status" value="1"/>
</dbReference>
<keyword evidence="4 7" id="KW-0418">Kinase</keyword>
<evidence type="ECO:0000256" key="1">
    <source>
        <dbReference type="ARBA" id="ARBA00022527"/>
    </source>
</evidence>
<keyword evidence="8" id="KW-1185">Reference proteome</keyword>
<dbReference type="GO" id="GO:0004674">
    <property type="term" value="F:protein serine/threonine kinase activity"/>
    <property type="evidence" value="ECO:0007669"/>
    <property type="project" value="UniProtKB-KW"/>
</dbReference>
<dbReference type="eggNOG" id="KOG0603">
    <property type="taxonomic scope" value="Eukaryota"/>
</dbReference>
<gene>
    <name evidence="7" type="ORF">L798_03832</name>
</gene>
<accession>A0A067REJ7</accession>
<keyword evidence="3" id="KW-0547">Nucleotide-binding</keyword>
<evidence type="ECO:0000256" key="3">
    <source>
        <dbReference type="ARBA" id="ARBA00022741"/>
    </source>
</evidence>
<dbReference type="Pfam" id="PF00069">
    <property type="entry name" value="Pkinase"/>
    <property type="match status" value="1"/>
</dbReference>
<dbReference type="InterPro" id="IPR011009">
    <property type="entry name" value="Kinase-like_dom_sf"/>
</dbReference>
<keyword evidence="5" id="KW-0067">ATP-binding</keyword>
<keyword evidence="2" id="KW-0808">Transferase</keyword>
<organism evidence="7 8">
    <name type="scientific">Zootermopsis nevadensis</name>
    <name type="common">Dampwood termite</name>
    <dbReference type="NCBI Taxonomy" id="136037"/>
    <lineage>
        <taxon>Eukaryota</taxon>
        <taxon>Metazoa</taxon>
        <taxon>Ecdysozoa</taxon>
        <taxon>Arthropoda</taxon>
        <taxon>Hexapoda</taxon>
        <taxon>Insecta</taxon>
        <taxon>Pterygota</taxon>
        <taxon>Neoptera</taxon>
        <taxon>Polyneoptera</taxon>
        <taxon>Dictyoptera</taxon>
        <taxon>Blattodea</taxon>
        <taxon>Blattoidea</taxon>
        <taxon>Termitoidae</taxon>
        <taxon>Termopsidae</taxon>
        <taxon>Zootermopsis</taxon>
    </lineage>
</organism>
<protein>
    <submittedName>
        <fullName evidence="7">Putative ribosomal protein S6 kinase alpha-1</fullName>
    </submittedName>
</protein>
<evidence type="ECO:0000313" key="8">
    <source>
        <dbReference type="Proteomes" id="UP000027135"/>
    </source>
</evidence>
<sequence length="135" mass="15793">MKEVLVRRFMKSPTSFSTFGFGKVYMTQKNCGMDNNTVYAMKIMDVPIEGDRDKYQRECYVHQLCCQFPFLVALCYTFQTKSKICLALDYYPGGDLYHLLRYWGKFTETAARLYLAEIGLAVEYLHQIGVIQKIY</sequence>
<evidence type="ECO:0000256" key="4">
    <source>
        <dbReference type="ARBA" id="ARBA00022777"/>
    </source>
</evidence>
<evidence type="ECO:0000259" key="6">
    <source>
        <dbReference type="PROSITE" id="PS50011"/>
    </source>
</evidence>
<evidence type="ECO:0000313" key="7">
    <source>
        <dbReference type="EMBL" id="KDR21468.1"/>
    </source>
</evidence>
<dbReference type="SMART" id="SM00220">
    <property type="entry name" value="S_TKc"/>
    <property type="match status" value="1"/>
</dbReference>
<dbReference type="Gene3D" id="1.10.510.10">
    <property type="entry name" value="Transferase(Phosphotransferase) domain 1"/>
    <property type="match status" value="1"/>
</dbReference>
<proteinExistence type="predicted"/>
<dbReference type="AlphaFoldDB" id="A0A067REJ7"/>
<evidence type="ECO:0000256" key="5">
    <source>
        <dbReference type="ARBA" id="ARBA00022840"/>
    </source>
</evidence>
<dbReference type="EMBL" id="KK852553">
    <property type="protein sequence ID" value="KDR21468.1"/>
    <property type="molecule type" value="Genomic_DNA"/>
</dbReference>
<keyword evidence="1" id="KW-0723">Serine/threonine-protein kinase</keyword>
<dbReference type="OrthoDB" id="6764942at2759"/>